<evidence type="ECO:0000313" key="1">
    <source>
        <dbReference type="EMBL" id="CAJ2640464.1"/>
    </source>
</evidence>
<keyword evidence="2" id="KW-1185">Reference proteome</keyword>
<dbReference type="EMBL" id="CASHSV030000024">
    <property type="protein sequence ID" value="CAJ2640464.1"/>
    <property type="molecule type" value="Genomic_DNA"/>
</dbReference>
<name>A0ACB0J967_TRIPR</name>
<sequence length="1427" mass="162586">MLEVYVKDLEAAKERITHSVEEERRNGKQIETGVMKWLEKVDEVIEKANQLQNDPRRANARCSAWSFPNLILRHRLSRKATKIVKDVIEIQEKGMFDQIGYLPTRDEFGYLFSRTRGGEKYETRESLKENIMKALTHHNSCNIGVCGLPGVGKSTLVKEVAEISKQHKLFDTVVITNVTKDPDIKGIQGEIADLLGLRFNEETILRRAHRLRHRIMMEKNILVILDDIWTKLDLKKVGIPFGNEHNGCKLLMTSRNLDVLLQMDVPKDFTFKLELMSENESWKLFQIMAGDVVKDINLHSLASQVAKQCRGLPLLVVTVARAMKHQRDVQSWKDALRKLQHDDHLTIFSTLELNDLLKSDERDVFLLFALFPCEKVHYFVKVAMGLDILKDIKTVDDARNKLYSIIYSLEATCLIEIKTSGNIQMHDFVRDFAISIARRDKHVFLRKQSDEEWPPKDFLTRCTQVVLDSCVSKLPQMIDCPNNKFFYLSSKKNRSLEVPDDFFEGMRSLRVLDLTFLNLSSLPTSFRFLTDLQTLCLNFCILKNMVEINALKNLVILSLLGSSMTKLPKEIGQLTKLRMLDLSNSGIDVIPPNILSSLIKLEELYMGNTFCNWEDASSMVQNKNASIAELQKLPNLTTLELQIRETWMLPRDMQTVFEKLKRYKIAIGDVWEWSDIVDVTSKTLMLKLETNIHLEHIKALIEGVENLYLDDVDGIQNVVYQLNVEGFQLLKYLHVQNNANMKHIVDSQERNQIHLSFPFLETLVLHNLKNLEHICLNPLSVTCFGSLSVIKVKKCCQLKYLFSFTLVKELSHLSKIEVCQCNSMKEIIAKEERNNEIEEESNSHCLNNRCVGSLFPKLEVLDIEGCPLLEYIFPFLFVPDFPVLETIKIRRCAGLKYIFGQYQHVEFSSLRQLELSQLPNFIDIFSKSNHLISFSEKGSSSTSNYGSKAQLQLDLDPMKCNIFSWDTTTTTIPFVDGHYSESNSYCLNIWERAQCLQIPSTILYNIKKIELSHLSCLSKIKSVFIPSIAPRMLVETLIIRNCDELKNITEFGDCDSGSNNWGNVFPKMKELYIEDCPKMDYIFGHDTNDHQNHVEIQLQLLELKCLSLCNLPNLVAMCPKHYRIRFPPLSKLELDKCSPGATKSMSQFIIDPVSESLDSTIIKGIEIIEEASTSKTRNEPPRQLVADLKQKGKLSVEDIPTSSLPTAKTITSSLEYGDEQIAIPVSISTSEEPLPTIEDVDIESSQETTQTNNQVTLNDDAFMKVKSNTEEQFPKDDEILVSSSRLSSAASQFPSMPSKDFDLYLHMESVYRQFQEESKGHHNGNENTSAQTTKEFAAWIEAEIASRHKLISSEVVEKNVEEGTTSTDAKTTTSSTNLGSSSGPLVISECETFSQIKLKQTPDAEHEVVENVPVQSVALLPTNSDVI</sequence>
<evidence type="ECO:0000313" key="2">
    <source>
        <dbReference type="Proteomes" id="UP001177021"/>
    </source>
</evidence>
<gene>
    <name evidence="1" type="ORF">MILVUS5_LOCUS10312</name>
</gene>
<reference evidence="1" key="1">
    <citation type="submission" date="2023-10" db="EMBL/GenBank/DDBJ databases">
        <authorList>
            <person name="Rodriguez Cubillos JULIANA M."/>
            <person name="De Vega J."/>
        </authorList>
    </citation>
    <scope>NUCLEOTIDE SEQUENCE</scope>
</reference>
<organism evidence="1 2">
    <name type="scientific">Trifolium pratense</name>
    <name type="common">Red clover</name>
    <dbReference type="NCBI Taxonomy" id="57577"/>
    <lineage>
        <taxon>Eukaryota</taxon>
        <taxon>Viridiplantae</taxon>
        <taxon>Streptophyta</taxon>
        <taxon>Embryophyta</taxon>
        <taxon>Tracheophyta</taxon>
        <taxon>Spermatophyta</taxon>
        <taxon>Magnoliopsida</taxon>
        <taxon>eudicotyledons</taxon>
        <taxon>Gunneridae</taxon>
        <taxon>Pentapetalae</taxon>
        <taxon>rosids</taxon>
        <taxon>fabids</taxon>
        <taxon>Fabales</taxon>
        <taxon>Fabaceae</taxon>
        <taxon>Papilionoideae</taxon>
        <taxon>50 kb inversion clade</taxon>
        <taxon>NPAAA clade</taxon>
        <taxon>Hologalegina</taxon>
        <taxon>IRL clade</taxon>
        <taxon>Trifolieae</taxon>
        <taxon>Trifolium</taxon>
    </lineage>
</organism>
<proteinExistence type="predicted"/>
<dbReference type="Proteomes" id="UP001177021">
    <property type="component" value="Unassembled WGS sequence"/>
</dbReference>
<accession>A0ACB0J967</accession>
<comment type="caution">
    <text evidence="1">The sequence shown here is derived from an EMBL/GenBank/DDBJ whole genome shotgun (WGS) entry which is preliminary data.</text>
</comment>
<protein>
    <submittedName>
        <fullName evidence="1">Uncharacterized protein</fullName>
    </submittedName>
</protein>